<dbReference type="OMA" id="MYARYSE"/>
<dbReference type="EMBL" id="KZ107849">
    <property type="protein sequence ID" value="OSS47234.1"/>
    <property type="molecule type" value="Genomic_DNA"/>
</dbReference>
<dbReference type="InParanoid" id="A0A1Y2LTI6"/>
<dbReference type="Gene3D" id="1.10.600.10">
    <property type="entry name" value="Farnesyl Diphosphate Synthase"/>
    <property type="match status" value="1"/>
</dbReference>
<reference evidence="2 3" key="1">
    <citation type="journal article" date="2017" name="Genome Announc.">
        <title>Genome sequence of the saprophytic ascomycete Epicoccum nigrum ICMP 19927 strain isolated from New Zealand.</title>
        <authorList>
            <person name="Fokin M."/>
            <person name="Fleetwood D."/>
            <person name="Weir B.S."/>
            <person name="Villas-Boas S.G."/>
        </authorList>
    </citation>
    <scope>NUCLEOTIDE SEQUENCE [LARGE SCALE GENOMIC DNA]</scope>
    <source>
        <strain evidence="2 3">ICMP 19927</strain>
    </source>
</reference>
<evidence type="ECO:0000256" key="1">
    <source>
        <dbReference type="SAM" id="MobiDB-lite"/>
    </source>
</evidence>
<protein>
    <submittedName>
        <fullName evidence="2">Uncharacterized protein</fullName>
    </submittedName>
</protein>
<dbReference type="Proteomes" id="UP000193240">
    <property type="component" value="Unassembled WGS sequence"/>
</dbReference>
<evidence type="ECO:0000313" key="3">
    <source>
        <dbReference type="Proteomes" id="UP000193240"/>
    </source>
</evidence>
<evidence type="ECO:0000313" key="2">
    <source>
        <dbReference type="EMBL" id="OSS47234.1"/>
    </source>
</evidence>
<organism evidence="2 3">
    <name type="scientific">Epicoccum nigrum</name>
    <name type="common">Soil fungus</name>
    <name type="synonym">Epicoccum purpurascens</name>
    <dbReference type="NCBI Taxonomy" id="105696"/>
    <lineage>
        <taxon>Eukaryota</taxon>
        <taxon>Fungi</taxon>
        <taxon>Dikarya</taxon>
        <taxon>Ascomycota</taxon>
        <taxon>Pezizomycotina</taxon>
        <taxon>Dothideomycetes</taxon>
        <taxon>Pleosporomycetidae</taxon>
        <taxon>Pleosporales</taxon>
        <taxon>Pleosporineae</taxon>
        <taxon>Didymellaceae</taxon>
        <taxon>Epicoccum</taxon>
    </lineage>
</organism>
<name>A0A1Y2LTI6_EPING</name>
<dbReference type="InterPro" id="IPR008949">
    <property type="entry name" value="Isoprenoid_synthase_dom_sf"/>
</dbReference>
<feature type="region of interest" description="Disordered" evidence="1">
    <location>
        <begin position="1"/>
        <end position="21"/>
    </location>
</feature>
<proteinExistence type="predicted"/>
<dbReference type="SUPFAM" id="SSF48576">
    <property type="entry name" value="Terpenoid synthases"/>
    <property type="match status" value="1"/>
</dbReference>
<accession>A0A1Y2LTI6</accession>
<sequence length="195" mass="22285">MYARYSEAVDPDSYRDDGLSNGIPLRVNREQHLEIQGTMRAQHDWNTFVSPIDGYDGGLGDRFHFVSVTIPNCLPERLEIISYANEFAFLYDDEMEQLDLKQFQEGRDAMLKVFSEDCSVATIPLEGIKNLSPQKQIQKQIFAKMKAIDAERAVVTLQSWMKFVDLASRTRMKPFETLDQYLPTRAIDADSGMGC</sequence>
<keyword evidence="3" id="KW-1185">Reference proteome</keyword>
<dbReference type="AlphaFoldDB" id="A0A1Y2LTI6"/>
<dbReference type="STRING" id="105696.A0A1Y2LTI6"/>
<gene>
    <name evidence="2" type="ORF">B5807_10114</name>
</gene>